<dbReference type="PRINTS" id="PR01036">
    <property type="entry name" value="TCRTETB"/>
</dbReference>
<feature type="transmembrane region" description="Helical" evidence="7">
    <location>
        <begin position="298"/>
        <end position="318"/>
    </location>
</feature>
<keyword evidence="10" id="KW-1185">Reference proteome</keyword>
<evidence type="ECO:0000256" key="1">
    <source>
        <dbReference type="ARBA" id="ARBA00004651"/>
    </source>
</evidence>
<gene>
    <name evidence="9" type="ORF">PS9374_05288</name>
</gene>
<feature type="transmembrane region" description="Helical" evidence="7">
    <location>
        <begin position="264"/>
        <end position="286"/>
    </location>
</feature>
<keyword evidence="5 7" id="KW-1133">Transmembrane helix</keyword>
<dbReference type="EMBL" id="BDCX01000014">
    <property type="protein sequence ID" value="GAT69611.1"/>
    <property type="molecule type" value="Genomic_DNA"/>
</dbReference>
<comment type="caution">
    <text evidence="9">The sequence shown here is derived from an EMBL/GenBank/DDBJ whole genome shotgun (WGS) entry which is preliminary data.</text>
</comment>
<dbReference type="AlphaFoldDB" id="A0A171DL88"/>
<keyword evidence="6 7" id="KW-0472">Membrane</keyword>
<dbReference type="PROSITE" id="PS50850">
    <property type="entry name" value="MFS"/>
    <property type="match status" value="1"/>
</dbReference>
<feature type="transmembrane region" description="Helical" evidence="7">
    <location>
        <begin position="330"/>
        <end position="349"/>
    </location>
</feature>
<proteinExistence type="predicted"/>
<sequence length="496" mass="49690">MVAITSSRRWWALAALVLSVLVIGLDATILNVALPTLAVDLGASTGELQWIVDAYLIPFAALLLPAGVLGDRFGRKRLLLTGLAVFGAASLLAATAGGSAALIAARVLLGAGGALIMPLSVSILPSLFPPHERSKAIAAWSAGMALGLPLGPILGGYLLDRFHWGSIFLINLPVVAVALAAAAVLLPESRDERRPRFDLPGALLSVGGLAALVHGVIEAPSAGWTSPAVLVPLAAGVVLLTAFVMVEARSPAPMMDLRLFTDRVFLWGSAGATLVSLAMMGVLFVVPLHLQAVLGHDAFGTGIRVVPMVLGLMAGGLAGERLLGRLSLRVLLPAGLALLAGGLALGALTGASSGYGFIAVWLTVAGAGVGLAMVPAMDGVLAVLPQERVGAGSGTLQALRQVGGVLGVAGLGSLLSAGYADGLPGGAPEAARDSVAAAVRLGDPALAAAAREAFTGGMSDVLLVCAALAAAGAAAVAVFMRTDDARESAHELTSAP</sequence>
<feature type="transmembrane region" description="Helical" evidence="7">
    <location>
        <begin position="398"/>
        <end position="420"/>
    </location>
</feature>
<protein>
    <submittedName>
        <fullName evidence="9">Multidrug MFS transporter</fullName>
    </submittedName>
</protein>
<dbReference type="InterPro" id="IPR020846">
    <property type="entry name" value="MFS_dom"/>
</dbReference>
<keyword evidence="3" id="KW-1003">Cell membrane</keyword>
<organism evidence="9 10">
    <name type="scientific">Planomonospora sphaerica</name>
    <dbReference type="NCBI Taxonomy" id="161355"/>
    <lineage>
        <taxon>Bacteria</taxon>
        <taxon>Bacillati</taxon>
        <taxon>Actinomycetota</taxon>
        <taxon>Actinomycetes</taxon>
        <taxon>Streptosporangiales</taxon>
        <taxon>Streptosporangiaceae</taxon>
        <taxon>Planomonospora</taxon>
    </lineage>
</organism>
<feature type="transmembrane region" description="Helical" evidence="7">
    <location>
        <begin position="78"/>
        <end position="97"/>
    </location>
</feature>
<name>A0A171DL88_9ACTN</name>
<dbReference type="GO" id="GO:0022857">
    <property type="term" value="F:transmembrane transporter activity"/>
    <property type="evidence" value="ECO:0007669"/>
    <property type="project" value="InterPro"/>
</dbReference>
<dbReference type="InterPro" id="IPR004638">
    <property type="entry name" value="EmrB-like"/>
</dbReference>
<dbReference type="NCBIfam" id="TIGR00711">
    <property type="entry name" value="efflux_EmrB"/>
    <property type="match status" value="1"/>
</dbReference>
<dbReference type="InterPro" id="IPR036259">
    <property type="entry name" value="MFS_trans_sf"/>
</dbReference>
<evidence type="ECO:0000259" key="8">
    <source>
        <dbReference type="PROSITE" id="PS50850"/>
    </source>
</evidence>
<feature type="transmembrane region" description="Helical" evidence="7">
    <location>
        <begin position="164"/>
        <end position="185"/>
    </location>
</feature>
<feature type="transmembrane region" description="Helical" evidence="7">
    <location>
        <begin position="54"/>
        <end position="71"/>
    </location>
</feature>
<feature type="transmembrane region" description="Helical" evidence="7">
    <location>
        <begin position="197"/>
        <end position="217"/>
    </location>
</feature>
<dbReference type="Proteomes" id="UP000077701">
    <property type="component" value="Unassembled WGS sequence"/>
</dbReference>
<dbReference type="CDD" id="cd17321">
    <property type="entry name" value="MFS_MMR_MDR_like"/>
    <property type="match status" value="1"/>
</dbReference>
<dbReference type="InterPro" id="IPR011701">
    <property type="entry name" value="MFS"/>
</dbReference>
<dbReference type="Pfam" id="PF07690">
    <property type="entry name" value="MFS_1"/>
    <property type="match status" value="1"/>
</dbReference>
<dbReference type="STRING" id="161355.PS9374_05288"/>
<feature type="transmembrane region" description="Helical" evidence="7">
    <location>
        <begin position="461"/>
        <end position="480"/>
    </location>
</feature>
<feature type="transmembrane region" description="Helical" evidence="7">
    <location>
        <begin position="355"/>
        <end position="377"/>
    </location>
</feature>
<feature type="transmembrane region" description="Helical" evidence="7">
    <location>
        <begin position="223"/>
        <end position="244"/>
    </location>
</feature>
<dbReference type="RefSeq" id="WP_068901181.1">
    <property type="nucleotide sequence ID" value="NZ_BDCX01000014.1"/>
</dbReference>
<dbReference type="Gene3D" id="1.20.1720.10">
    <property type="entry name" value="Multidrug resistance protein D"/>
    <property type="match status" value="1"/>
</dbReference>
<accession>A0A171DL88</accession>
<dbReference type="GO" id="GO:0005886">
    <property type="term" value="C:plasma membrane"/>
    <property type="evidence" value="ECO:0007669"/>
    <property type="project" value="UniProtKB-SubCell"/>
</dbReference>
<evidence type="ECO:0000313" key="10">
    <source>
        <dbReference type="Proteomes" id="UP000077701"/>
    </source>
</evidence>
<comment type="subcellular location">
    <subcellularLocation>
        <location evidence="1">Cell membrane</location>
        <topology evidence="1">Multi-pass membrane protein</topology>
    </subcellularLocation>
</comment>
<evidence type="ECO:0000256" key="7">
    <source>
        <dbReference type="SAM" id="Phobius"/>
    </source>
</evidence>
<evidence type="ECO:0000256" key="2">
    <source>
        <dbReference type="ARBA" id="ARBA00022448"/>
    </source>
</evidence>
<evidence type="ECO:0000256" key="6">
    <source>
        <dbReference type="ARBA" id="ARBA00023136"/>
    </source>
</evidence>
<evidence type="ECO:0000256" key="5">
    <source>
        <dbReference type="ARBA" id="ARBA00022989"/>
    </source>
</evidence>
<keyword evidence="4 7" id="KW-0812">Transmembrane</keyword>
<keyword evidence="2" id="KW-0813">Transport</keyword>
<feature type="domain" description="Major facilitator superfamily (MFS) profile" evidence="8">
    <location>
        <begin position="12"/>
        <end position="484"/>
    </location>
</feature>
<reference evidence="9 10" key="1">
    <citation type="journal article" date="2016" name="Genome Announc.">
        <title>Draft Genome Sequence of Planomonospora sphaerica JCM9374, a Rare Actinomycete.</title>
        <authorList>
            <person name="Dohra H."/>
            <person name="Suzuki T."/>
            <person name="Inoue Y."/>
            <person name="Kodani S."/>
        </authorList>
    </citation>
    <scope>NUCLEOTIDE SEQUENCE [LARGE SCALE GENOMIC DNA]</scope>
    <source>
        <strain evidence="9 10">JCM 9374</strain>
    </source>
</reference>
<dbReference type="SUPFAM" id="SSF103473">
    <property type="entry name" value="MFS general substrate transporter"/>
    <property type="match status" value="1"/>
</dbReference>
<dbReference type="Gene3D" id="1.20.1250.20">
    <property type="entry name" value="MFS general substrate transporter like domains"/>
    <property type="match status" value="1"/>
</dbReference>
<feature type="transmembrane region" description="Helical" evidence="7">
    <location>
        <begin position="136"/>
        <end position="158"/>
    </location>
</feature>
<dbReference type="PANTHER" id="PTHR42718:SF42">
    <property type="entry name" value="EXPORT PROTEIN"/>
    <property type="match status" value="1"/>
</dbReference>
<dbReference type="OrthoDB" id="9781469at2"/>
<evidence type="ECO:0000313" key="9">
    <source>
        <dbReference type="EMBL" id="GAT69611.1"/>
    </source>
</evidence>
<evidence type="ECO:0000256" key="3">
    <source>
        <dbReference type="ARBA" id="ARBA00022475"/>
    </source>
</evidence>
<feature type="transmembrane region" description="Helical" evidence="7">
    <location>
        <begin position="103"/>
        <end position="124"/>
    </location>
</feature>
<dbReference type="PANTHER" id="PTHR42718">
    <property type="entry name" value="MAJOR FACILITATOR SUPERFAMILY MULTIDRUG TRANSPORTER MFSC"/>
    <property type="match status" value="1"/>
</dbReference>
<reference evidence="10" key="2">
    <citation type="submission" date="2016-04" db="EMBL/GenBank/DDBJ databases">
        <title>Planomonospora sphaerica JCM9374 whole genome shotgun sequence.</title>
        <authorList>
            <person name="Suzuki T."/>
            <person name="Dohra H."/>
            <person name="Kodani S."/>
        </authorList>
    </citation>
    <scope>NUCLEOTIDE SEQUENCE [LARGE SCALE GENOMIC DNA]</scope>
    <source>
        <strain evidence="10">JCM 9374</strain>
    </source>
</reference>
<feature type="transmembrane region" description="Helical" evidence="7">
    <location>
        <begin position="12"/>
        <end position="34"/>
    </location>
</feature>
<evidence type="ECO:0000256" key="4">
    <source>
        <dbReference type="ARBA" id="ARBA00022692"/>
    </source>
</evidence>